<dbReference type="Pfam" id="PF13632">
    <property type="entry name" value="Glyco_trans_2_3"/>
    <property type="match status" value="1"/>
</dbReference>
<feature type="transmembrane region" description="Helical" evidence="8">
    <location>
        <begin position="186"/>
        <end position="205"/>
    </location>
</feature>
<dbReference type="InterPro" id="IPR001173">
    <property type="entry name" value="Glyco_trans_2-like"/>
</dbReference>
<evidence type="ECO:0000313" key="12">
    <source>
        <dbReference type="Proteomes" id="UP001438707"/>
    </source>
</evidence>
<feature type="transmembrane region" description="Helical" evidence="8">
    <location>
        <begin position="683"/>
        <end position="705"/>
    </location>
</feature>
<evidence type="ECO:0000256" key="5">
    <source>
        <dbReference type="ARBA" id="ARBA00022989"/>
    </source>
</evidence>
<evidence type="ECO:0000256" key="2">
    <source>
        <dbReference type="ARBA" id="ARBA00022676"/>
    </source>
</evidence>
<feature type="domain" description="Sugar phosphate transporter" evidence="9">
    <location>
        <begin position="823"/>
        <end position="1095"/>
    </location>
</feature>
<reference evidence="11 12" key="1">
    <citation type="journal article" date="2024" name="Nat. Commun.">
        <title>Phylogenomics reveals the evolutionary origins of lichenization in chlorophyte algae.</title>
        <authorList>
            <person name="Puginier C."/>
            <person name="Libourel C."/>
            <person name="Otte J."/>
            <person name="Skaloud P."/>
            <person name="Haon M."/>
            <person name="Grisel S."/>
            <person name="Petersen M."/>
            <person name="Berrin J.G."/>
            <person name="Delaux P.M."/>
            <person name="Dal Grande F."/>
            <person name="Keller J."/>
        </authorList>
    </citation>
    <scope>NUCLEOTIDE SEQUENCE [LARGE SCALE GENOMIC DNA]</scope>
    <source>
        <strain evidence="11 12">SAG 2145</strain>
    </source>
</reference>
<evidence type="ECO:0000256" key="4">
    <source>
        <dbReference type="ARBA" id="ARBA00022692"/>
    </source>
</evidence>
<dbReference type="PANTHER" id="PTHR43867:SF2">
    <property type="entry name" value="CELLULOSE SYNTHASE CATALYTIC SUBUNIT A [UDP-FORMING]"/>
    <property type="match status" value="1"/>
</dbReference>
<dbReference type="InterPro" id="IPR004853">
    <property type="entry name" value="Sugar_P_trans_dom"/>
</dbReference>
<sequence>MAWGQQQPPAEEASGRPEHGPLEASAPEYVPQHTTVAMNDWEEPGELDPSGQTRRKARYLPPSPRGPGYTPPLFGQAAPGSPVSYPKVYGATADVAVAKQPSKEEAAFEEGSDIPAEVTAGQTDLGPAWAQAPIANTNVKAYAAPAFNDRTSVDNRRAAPPTEAQLDHRHTPRPFRPFKRQVSIHWYGWFVFIAWVMAFGFYLWVRITKTISQLGGGFVAYGVALLVVEIMGATTVVNYGMNLLFNPMHEKFQEDPDSPGRVTADNDVTARFNLQLAEESLKFHVIQPTWGHLLRSSKPVVRLPYHVRVMVPCYKEELEIIRRTLMAAYDATLPEGCNRTIYLCDDGKDPRKRKWIASMGPEFVYVSGRKRPQGEMNGKSGNLNNCGSQIYPPGTDIPLNEVMCIFDADQVAKRDFFLRTLPFFDGGDDVGMVLSPQCFHNLNLHEDIFNHSNIHFWEYMQPGYDALGFISCTGTNFLVRAKAFVEVGMSPQYTMTEDFALGMELKKKKWHCRYVQAYLAVGEAPDQIRNCFQQRSRWTKGHFQIMFNPKVCPLFQSELSFGMRLMYCSGVWSYVVAAISTPFLMLVPVITIWIGVFPVIINRWAALGLTIYAAATQALLYYVRTPRHIEALYFANVANSLLWWSYVKACWRSFISKITRKNITFKATAKGGSKLKNSPLRDIWLAIVMFILLTVSIAVAIWQLVDGANVFSPLIISVLWAAYAVVPPFLLLFYATIGPGFLLQFFCRLTMIVTFASGAAAVGLMWGIHESDVATAKEFSGGAYTSEQIGVLFRAIKKGFTGSREKLPLGDTPKESSSRVLLLGTLFAGWYLFNIWFNVYNKQSLTAFPFPFTITTLQFALGGAFSILLWTFGIMKRPEVDGNLIKSVLPLAIVHTLGNLLTNISLGKVAVSFTHTIKAMEPFFSVLLSTIFLNDRPTLLIMVSLLPIVVGVGLASASEVTFNWPGFAAAMGSNVTFQSRNVFSKKLMAGSGLKSKLGNINLFSLITVMSFFLLAPFTLLTEGRQRALIAATCFHAYQQVSYMILARVTPVTHSIGNCLKRVIVIVASVIFFQNPMSQQNMLGTAIALGGVFLYSQAKRTPGAKIKAA</sequence>
<organism evidence="11 12">
    <name type="scientific">Apatococcus lobatus</name>
    <dbReference type="NCBI Taxonomy" id="904363"/>
    <lineage>
        <taxon>Eukaryota</taxon>
        <taxon>Viridiplantae</taxon>
        <taxon>Chlorophyta</taxon>
        <taxon>core chlorophytes</taxon>
        <taxon>Trebouxiophyceae</taxon>
        <taxon>Chlorellales</taxon>
        <taxon>Chlorellaceae</taxon>
        <taxon>Apatococcus</taxon>
    </lineage>
</organism>
<dbReference type="GO" id="GO:0016757">
    <property type="term" value="F:glycosyltransferase activity"/>
    <property type="evidence" value="ECO:0007669"/>
    <property type="project" value="UniProtKB-KW"/>
</dbReference>
<keyword evidence="2" id="KW-0328">Glycosyltransferase</keyword>
<feature type="transmembrane region" description="Helical" evidence="8">
    <location>
        <begin position="571"/>
        <end position="597"/>
    </location>
</feature>
<feature type="transmembrane region" description="Helical" evidence="8">
    <location>
        <begin position="820"/>
        <end position="840"/>
    </location>
</feature>
<protein>
    <submittedName>
        <fullName evidence="11">Uncharacterized protein</fullName>
    </submittedName>
</protein>
<keyword evidence="12" id="KW-1185">Reference proteome</keyword>
<name>A0AAW1R026_9CHLO</name>
<evidence type="ECO:0000313" key="11">
    <source>
        <dbReference type="EMBL" id="KAK9827129.1"/>
    </source>
</evidence>
<feature type="transmembrane region" description="Helical" evidence="8">
    <location>
        <begin position="852"/>
        <end position="872"/>
    </location>
</feature>
<dbReference type="InterPro" id="IPR050321">
    <property type="entry name" value="Glycosyltr_2/OpgH_subfam"/>
</dbReference>
<dbReference type="InterPro" id="IPR037185">
    <property type="entry name" value="EmrE-like"/>
</dbReference>
<dbReference type="SUPFAM" id="SSF103481">
    <property type="entry name" value="Multidrug resistance efflux transporter EmrE"/>
    <property type="match status" value="2"/>
</dbReference>
<keyword evidence="5 8" id="KW-1133">Transmembrane helix</keyword>
<proteinExistence type="predicted"/>
<evidence type="ECO:0000256" key="7">
    <source>
        <dbReference type="SAM" id="MobiDB-lite"/>
    </source>
</evidence>
<comment type="subcellular location">
    <subcellularLocation>
        <location evidence="1">Membrane</location>
        <topology evidence="1">Multi-pass membrane protein</topology>
    </subcellularLocation>
</comment>
<dbReference type="AlphaFoldDB" id="A0AAW1R026"/>
<evidence type="ECO:0000259" key="10">
    <source>
        <dbReference type="Pfam" id="PF13632"/>
    </source>
</evidence>
<evidence type="ECO:0000256" key="8">
    <source>
        <dbReference type="SAM" id="Phobius"/>
    </source>
</evidence>
<dbReference type="InterPro" id="IPR029044">
    <property type="entry name" value="Nucleotide-diphossugar_trans"/>
</dbReference>
<feature type="transmembrane region" description="Helical" evidence="8">
    <location>
        <begin position="892"/>
        <end position="917"/>
    </location>
</feature>
<feature type="transmembrane region" description="Helical" evidence="8">
    <location>
        <begin position="1000"/>
        <end position="1021"/>
    </location>
</feature>
<feature type="transmembrane region" description="Helical" evidence="8">
    <location>
        <begin position="745"/>
        <end position="768"/>
    </location>
</feature>
<keyword evidence="3" id="KW-0808">Transferase</keyword>
<feature type="domain" description="Glycosyltransferase 2-like" evidence="10">
    <location>
        <begin position="405"/>
        <end position="596"/>
    </location>
</feature>
<gene>
    <name evidence="11" type="ORF">WJX74_007521</name>
</gene>
<evidence type="ECO:0000256" key="3">
    <source>
        <dbReference type="ARBA" id="ARBA00022679"/>
    </source>
</evidence>
<feature type="transmembrane region" description="Helical" evidence="8">
    <location>
        <begin position="217"/>
        <end position="241"/>
    </location>
</feature>
<keyword evidence="4 8" id="KW-0812">Transmembrane</keyword>
<feature type="transmembrane region" description="Helical" evidence="8">
    <location>
        <begin position="938"/>
        <end position="956"/>
    </location>
</feature>
<dbReference type="EMBL" id="JALJOS010000019">
    <property type="protein sequence ID" value="KAK9827129.1"/>
    <property type="molecule type" value="Genomic_DNA"/>
</dbReference>
<evidence type="ECO:0000256" key="1">
    <source>
        <dbReference type="ARBA" id="ARBA00004141"/>
    </source>
</evidence>
<keyword evidence="6 8" id="KW-0472">Membrane</keyword>
<dbReference type="SUPFAM" id="SSF53448">
    <property type="entry name" value="Nucleotide-diphospho-sugar transferases"/>
    <property type="match status" value="1"/>
</dbReference>
<feature type="transmembrane region" description="Helical" evidence="8">
    <location>
        <begin position="711"/>
        <end position="733"/>
    </location>
</feature>
<evidence type="ECO:0000259" key="9">
    <source>
        <dbReference type="Pfam" id="PF03151"/>
    </source>
</evidence>
<dbReference type="Gene3D" id="3.90.550.10">
    <property type="entry name" value="Spore Coat Polysaccharide Biosynthesis Protein SpsA, Chain A"/>
    <property type="match status" value="1"/>
</dbReference>
<feature type="transmembrane region" description="Helical" evidence="8">
    <location>
        <begin position="604"/>
        <end position="623"/>
    </location>
</feature>
<feature type="region of interest" description="Disordered" evidence="7">
    <location>
        <begin position="1"/>
        <end position="75"/>
    </location>
</feature>
<dbReference type="PANTHER" id="PTHR43867">
    <property type="entry name" value="CELLULOSE SYNTHASE CATALYTIC SUBUNIT A [UDP-FORMING]"/>
    <property type="match status" value="1"/>
</dbReference>
<dbReference type="GO" id="GO:0016020">
    <property type="term" value="C:membrane"/>
    <property type="evidence" value="ECO:0007669"/>
    <property type="project" value="UniProtKB-SubCell"/>
</dbReference>
<evidence type="ECO:0000256" key="6">
    <source>
        <dbReference type="ARBA" id="ARBA00023136"/>
    </source>
</evidence>
<dbReference type="Pfam" id="PF03151">
    <property type="entry name" value="TPT"/>
    <property type="match status" value="1"/>
</dbReference>
<comment type="caution">
    <text evidence="11">The sequence shown here is derived from an EMBL/GenBank/DDBJ whole genome shotgun (WGS) entry which is preliminary data.</text>
</comment>
<dbReference type="Proteomes" id="UP001438707">
    <property type="component" value="Unassembled WGS sequence"/>
</dbReference>
<accession>A0AAW1R026</accession>